<feature type="transmembrane region" description="Helical" evidence="7">
    <location>
        <begin position="90"/>
        <end position="108"/>
    </location>
</feature>
<dbReference type="InterPro" id="IPR002524">
    <property type="entry name" value="Cation_efflux"/>
</dbReference>
<evidence type="ECO:0000256" key="4">
    <source>
        <dbReference type="ARBA" id="ARBA00022692"/>
    </source>
</evidence>
<dbReference type="GO" id="GO:0016020">
    <property type="term" value="C:membrane"/>
    <property type="evidence" value="ECO:0007669"/>
    <property type="project" value="UniProtKB-SubCell"/>
</dbReference>
<name>A0A1X6WL74_9ENTE</name>
<accession>A0A1X6WL74</accession>
<dbReference type="Proteomes" id="UP000195918">
    <property type="component" value="Unassembled WGS sequence"/>
</dbReference>
<feature type="domain" description="Cation efflux protein transmembrane" evidence="8">
    <location>
        <begin position="24"/>
        <end position="217"/>
    </location>
</feature>
<comment type="subcellular location">
    <subcellularLocation>
        <location evidence="1">Membrane</location>
        <topology evidence="1">Multi-pass membrane protein</topology>
    </subcellularLocation>
</comment>
<dbReference type="InterPro" id="IPR027470">
    <property type="entry name" value="Cation_efflux_CTD"/>
</dbReference>
<dbReference type="Gene3D" id="1.20.1510.10">
    <property type="entry name" value="Cation efflux protein transmembrane domain"/>
    <property type="match status" value="1"/>
</dbReference>
<evidence type="ECO:0000313" key="10">
    <source>
        <dbReference type="EMBL" id="SLM85091.1"/>
    </source>
</evidence>
<feature type="transmembrane region" description="Helical" evidence="7">
    <location>
        <begin position="128"/>
        <end position="146"/>
    </location>
</feature>
<keyword evidence="3" id="KW-0813">Transport</keyword>
<dbReference type="Gene3D" id="3.30.70.1350">
    <property type="entry name" value="Cation efflux protein, cytoplasmic domain"/>
    <property type="match status" value="1"/>
</dbReference>
<dbReference type="NCBIfam" id="TIGR01297">
    <property type="entry name" value="CDF"/>
    <property type="match status" value="1"/>
</dbReference>
<dbReference type="InterPro" id="IPR050291">
    <property type="entry name" value="CDF_Transporter"/>
</dbReference>
<keyword evidence="4 7" id="KW-0812">Transmembrane</keyword>
<dbReference type="InterPro" id="IPR058533">
    <property type="entry name" value="Cation_efflux_TM"/>
</dbReference>
<evidence type="ECO:0000256" key="2">
    <source>
        <dbReference type="ARBA" id="ARBA00008114"/>
    </source>
</evidence>
<proteinExistence type="inferred from homology"/>
<evidence type="ECO:0000313" key="11">
    <source>
        <dbReference type="Proteomes" id="UP000195918"/>
    </source>
</evidence>
<dbReference type="InterPro" id="IPR036837">
    <property type="entry name" value="Cation_efflux_CTD_sf"/>
</dbReference>
<evidence type="ECO:0000256" key="6">
    <source>
        <dbReference type="ARBA" id="ARBA00023136"/>
    </source>
</evidence>
<protein>
    <submittedName>
        <fullName evidence="10">Cobalt-zinc-cadmium resistance protein</fullName>
    </submittedName>
</protein>
<feature type="transmembrane region" description="Helical" evidence="7">
    <location>
        <begin position="48"/>
        <end position="69"/>
    </location>
</feature>
<evidence type="ECO:0000259" key="9">
    <source>
        <dbReference type="Pfam" id="PF16916"/>
    </source>
</evidence>
<dbReference type="Pfam" id="PF16916">
    <property type="entry name" value="ZT_dimer"/>
    <property type="match status" value="1"/>
</dbReference>
<dbReference type="GO" id="GO:0008324">
    <property type="term" value="F:monoatomic cation transmembrane transporter activity"/>
    <property type="evidence" value="ECO:0007669"/>
    <property type="project" value="InterPro"/>
</dbReference>
<keyword evidence="6 7" id="KW-0472">Membrane</keyword>
<dbReference type="OrthoDB" id="9806522at2"/>
<gene>
    <name evidence="10" type="ORF">FM121_03270</name>
</gene>
<evidence type="ECO:0000256" key="1">
    <source>
        <dbReference type="ARBA" id="ARBA00004141"/>
    </source>
</evidence>
<keyword evidence="11" id="KW-1185">Reference proteome</keyword>
<reference evidence="11" key="1">
    <citation type="submission" date="2017-02" db="EMBL/GenBank/DDBJ databases">
        <authorList>
            <person name="Dridi B."/>
        </authorList>
    </citation>
    <scope>NUCLEOTIDE SEQUENCE [LARGE SCALE GENOMIC DNA]</scope>
    <source>
        <strain evidence="11">bH819</strain>
    </source>
</reference>
<dbReference type="PANTHER" id="PTHR43840:SF50">
    <property type="entry name" value="MANGANESE EFFLUX SYSTEM PROTEIN MNES"/>
    <property type="match status" value="1"/>
</dbReference>
<evidence type="ECO:0000256" key="5">
    <source>
        <dbReference type="ARBA" id="ARBA00022989"/>
    </source>
</evidence>
<dbReference type="Pfam" id="PF01545">
    <property type="entry name" value="Cation_efflux"/>
    <property type="match status" value="1"/>
</dbReference>
<organism evidence="10 11">
    <name type="scientific">Vagococcus fluvialis bH819</name>
    <dbReference type="NCBI Taxonomy" id="1255619"/>
    <lineage>
        <taxon>Bacteria</taxon>
        <taxon>Bacillati</taxon>
        <taxon>Bacillota</taxon>
        <taxon>Bacilli</taxon>
        <taxon>Lactobacillales</taxon>
        <taxon>Enterococcaceae</taxon>
        <taxon>Vagococcus</taxon>
    </lineage>
</organism>
<dbReference type="AlphaFoldDB" id="A0A1X6WL74"/>
<feature type="domain" description="Cation efflux protein cytoplasmic" evidence="9">
    <location>
        <begin position="224"/>
        <end position="297"/>
    </location>
</feature>
<dbReference type="InterPro" id="IPR027469">
    <property type="entry name" value="Cation_efflux_TMD_sf"/>
</dbReference>
<feature type="transmembrane region" description="Helical" evidence="7">
    <location>
        <begin position="21"/>
        <end position="42"/>
    </location>
</feature>
<comment type="similarity">
    <text evidence="2">Belongs to the cation diffusion facilitator (CDF) transporter (TC 2.A.4) family.</text>
</comment>
<dbReference type="SUPFAM" id="SSF161111">
    <property type="entry name" value="Cation efflux protein transmembrane domain-like"/>
    <property type="match status" value="1"/>
</dbReference>
<sequence>MKPTVTNRKKYVDNTIKSIKIAYVNLIVLVIVFIVEVMIAQISGSKALLAASFNNLSSIIIAMGIILGLKVALKDPSHSHSKGYQQFETLGNLFSSFVMFLMSVYIVIEGIKSVYASFSKKGIPPSELPIFIALGAGVIMLVVYLFNSRFHQKISNNAVNTLKKDSLSDFLMNIGTAAGLFLTLRIHPVFDGLTAVFLGIVLVHMSYMIVKENVFYLSGGFDPEMIVNYHHVIERLSGVERIVDITGKMFGDAIAVDITIEVDKKLTIEEAALITENIEYELTSRFDIFDVDVQVKPKRS</sequence>
<feature type="transmembrane region" description="Helical" evidence="7">
    <location>
        <begin position="167"/>
        <end position="186"/>
    </location>
</feature>
<evidence type="ECO:0000256" key="7">
    <source>
        <dbReference type="SAM" id="Phobius"/>
    </source>
</evidence>
<keyword evidence="5 7" id="KW-1133">Transmembrane helix</keyword>
<dbReference type="SUPFAM" id="SSF160240">
    <property type="entry name" value="Cation efflux protein cytoplasmic domain-like"/>
    <property type="match status" value="1"/>
</dbReference>
<dbReference type="PANTHER" id="PTHR43840">
    <property type="entry name" value="MITOCHONDRIAL METAL TRANSPORTER 1-RELATED"/>
    <property type="match status" value="1"/>
</dbReference>
<dbReference type="EMBL" id="FWFD01000007">
    <property type="protein sequence ID" value="SLM85091.1"/>
    <property type="molecule type" value="Genomic_DNA"/>
</dbReference>
<evidence type="ECO:0000259" key="8">
    <source>
        <dbReference type="Pfam" id="PF01545"/>
    </source>
</evidence>
<feature type="transmembrane region" description="Helical" evidence="7">
    <location>
        <begin position="192"/>
        <end position="210"/>
    </location>
</feature>
<dbReference type="RefSeq" id="WP_086950731.1">
    <property type="nucleotide sequence ID" value="NZ_FWFD01000007.1"/>
</dbReference>
<evidence type="ECO:0000256" key="3">
    <source>
        <dbReference type="ARBA" id="ARBA00022448"/>
    </source>
</evidence>